<evidence type="ECO:0000259" key="5">
    <source>
        <dbReference type="Pfam" id="PF08543"/>
    </source>
</evidence>
<evidence type="ECO:0000259" key="6">
    <source>
        <dbReference type="Pfam" id="PF10120"/>
    </source>
</evidence>
<evidence type="ECO:0000256" key="1">
    <source>
        <dbReference type="ARBA" id="ARBA00022679"/>
    </source>
</evidence>
<keyword evidence="4" id="KW-0067">ATP-binding</keyword>
<dbReference type="Pfam" id="PF10120">
    <property type="entry name" value="ThiN"/>
    <property type="match status" value="1"/>
</dbReference>
<dbReference type="Pfam" id="PF08543">
    <property type="entry name" value="Phos_pyr_kin"/>
    <property type="match status" value="1"/>
</dbReference>
<proteinExistence type="predicted"/>
<dbReference type="NCBIfam" id="TIGR00097">
    <property type="entry name" value="HMP-P_kinase"/>
    <property type="match status" value="1"/>
</dbReference>
<protein>
    <submittedName>
        <fullName evidence="7">Bifunctional thiamine biosynthesis protein ThiDN</fullName>
    </submittedName>
</protein>
<sequence length="455" mass="48636">MTIGGSDCSGGAGIQADIKTFSALGVYGTTVIIAITAQNASGVQAKYEVPVELVESQIQSIMSEASAKGITVDYAKTGMLYSSVMIETVAKQLKRHKIPFVVDPVMKAGSGGILLADNALNTLVKLLLPICVVVTPNVPEASFISGLEIRDKEDAKDAAVKIHELGASAVIIKGGHLAQEIAAGKATDLIYDGEFEELSGEYIKPEKGKIIHGAGCSFSAALTAALAKGENLRHAAASAKKFVHDAISGGEELSNMIVLNQARELRKNADRYFVLENVKEAVRKLKSMPDFKRLVPEVGTNIGMAIEGAESERDVAAVDGRIISAKEGIYAERVDFGVSSHVARMILAMMALTGGKNRRSAINIKYSVQIIDACKRAGFAISSFEREHEPTGVKTMDWGVREAIRNLSSEGQRQRQVPDVIYDLGAVGKEPMTRIFGDTALEVASKVNKIMDALE</sequence>
<feature type="domain" description="Thiamine-phosphate synthase ThiN" evidence="6">
    <location>
        <begin position="277"/>
        <end position="448"/>
    </location>
</feature>
<dbReference type="SUPFAM" id="SSF53639">
    <property type="entry name" value="AraD/HMP-PK domain-like"/>
    <property type="match status" value="1"/>
</dbReference>
<keyword evidence="1" id="KW-0808">Transferase</keyword>
<dbReference type="CDD" id="cd01169">
    <property type="entry name" value="HMPP_kinase"/>
    <property type="match status" value="1"/>
</dbReference>
<name>A0A7G9YXH9_9EURY</name>
<dbReference type="Gene3D" id="3.40.225.10">
    <property type="entry name" value="Class II aldolase/adducin N-terminal domain"/>
    <property type="match status" value="1"/>
</dbReference>
<keyword evidence="3" id="KW-0418">Kinase</keyword>
<dbReference type="PANTHER" id="PTHR20858">
    <property type="entry name" value="PHOSPHOMETHYLPYRIMIDINE KINASE"/>
    <property type="match status" value="1"/>
</dbReference>
<evidence type="ECO:0000256" key="4">
    <source>
        <dbReference type="ARBA" id="ARBA00022840"/>
    </source>
</evidence>
<dbReference type="GO" id="GO:0008972">
    <property type="term" value="F:phosphomethylpyrimidine kinase activity"/>
    <property type="evidence" value="ECO:0007669"/>
    <property type="project" value="InterPro"/>
</dbReference>
<dbReference type="SUPFAM" id="SSF53613">
    <property type="entry name" value="Ribokinase-like"/>
    <property type="match status" value="1"/>
</dbReference>
<dbReference type="Gene3D" id="3.40.1190.20">
    <property type="match status" value="1"/>
</dbReference>
<evidence type="ECO:0000256" key="2">
    <source>
        <dbReference type="ARBA" id="ARBA00022741"/>
    </source>
</evidence>
<dbReference type="FunFam" id="3.40.1190.20:FF:000003">
    <property type="entry name" value="Phosphomethylpyrimidine kinase ThiD"/>
    <property type="match status" value="1"/>
</dbReference>
<dbReference type="GO" id="GO:0009228">
    <property type="term" value="P:thiamine biosynthetic process"/>
    <property type="evidence" value="ECO:0007669"/>
    <property type="project" value="InterPro"/>
</dbReference>
<dbReference type="GO" id="GO:0005829">
    <property type="term" value="C:cytosol"/>
    <property type="evidence" value="ECO:0007669"/>
    <property type="project" value="TreeGrafter"/>
</dbReference>
<feature type="domain" description="Pyridoxamine kinase/Phosphomethylpyrimidine kinase" evidence="5">
    <location>
        <begin position="7"/>
        <end position="252"/>
    </location>
</feature>
<gene>
    <name evidence="7" type="primary">thiDN</name>
    <name evidence="7" type="ORF">JLLPAJDC_00024</name>
</gene>
<dbReference type="InterPro" id="IPR004399">
    <property type="entry name" value="HMP/HMP-P_kinase_dom"/>
</dbReference>
<dbReference type="InterPro" id="IPR029056">
    <property type="entry name" value="Ribokinase-like"/>
</dbReference>
<dbReference type="EMBL" id="MT631519">
    <property type="protein sequence ID" value="QNO52713.1"/>
    <property type="molecule type" value="Genomic_DNA"/>
</dbReference>
<dbReference type="InterPro" id="IPR019293">
    <property type="entry name" value="ThiN"/>
</dbReference>
<keyword evidence="2" id="KW-0547">Nucleotide-binding</keyword>
<accession>A0A7G9YXH9</accession>
<dbReference type="InterPro" id="IPR036409">
    <property type="entry name" value="Aldolase_II/adducin_N_sf"/>
</dbReference>
<dbReference type="PANTHER" id="PTHR20858:SF17">
    <property type="entry name" value="HYDROXYMETHYLPYRIMIDINE_PHOSPHOMETHYLPYRIMIDINE KINASE THI20-RELATED"/>
    <property type="match status" value="1"/>
</dbReference>
<dbReference type="GO" id="GO:0005524">
    <property type="term" value="F:ATP binding"/>
    <property type="evidence" value="ECO:0007669"/>
    <property type="project" value="UniProtKB-KW"/>
</dbReference>
<dbReference type="GO" id="GO:0008902">
    <property type="term" value="F:hydroxymethylpyrimidine kinase activity"/>
    <property type="evidence" value="ECO:0007669"/>
    <property type="project" value="TreeGrafter"/>
</dbReference>
<reference evidence="7" key="1">
    <citation type="submission" date="2020-06" db="EMBL/GenBank/DDBJ databases">
        <title>Unique genomic features of the anaerobic methanotrophic archaea.</title>
        <authorList>
            <person name="Chadwick G.L."/>
            <person name="Skennerton C.T."/>
            <person name="Laso-Perez R."/>
            <person name="Leu A.O."/>
            <person name="Speth D.R."/>
            <person name="Yu H."/>
            <person name="Morgan-Lang C."/>
            <person name="Hatzenpichler R."/>
            <person name="Goudeau D."/>
            <person name="Malmstrom R."/>
            <person name="Brazelton W.J."/>
            <person name="Woyke T."/>
            <person name="Hallam S.J."/>
            <person name="Tyson G.W."/>
            <person name="Wegener G."/>
            <person name="Boetius A."/>
            <person name="Orphan V."/>
        </authorList>
    </citation>
    <scope>NUCLEOTIDE SEQUENCE</scope>
</reference>
<dbReference type="AlphaFoldDB" id="A0A7G9YXH9"/>
<organism evidence="7">
    <name type="scientific">Candidatus Methanophagaceae archaeon ANME-1 ERB6</name>
    <dbReference type="NCBI Taxonomy" id="2759912"/>
    <lineage>
        <taxon>Archaea</taxon>
        <taxon>Methanobacteriati</taxon>
        <taxon>Methanobacteriota</taxon>
        <taxon>Stenosarchaea group</taxon>
        <taxon>Methanomicrobia</taxon>
        <taxon>Candidatus Methanophagales</taxon>
        <taxon>Candidatus Methanophagaceae</taxon>
    </lineage>
</organism>
<dbReference type="InterPro" id="IPR013749">
    <property type="entry name" value="PM/HMP-P_kinase-1"/>
</dbReference>
<evidence type="ECO:0000256" key="3">
    <source>
        <dbReference type="ARBA" id="ARBA00022777"/>
    </source>
</evidence>
<evidence type="ECO:0000313" key="7">
    <source>
        <dbReference type="EMBL" id="QNO52713.1"/>
    </source>
</evidence>